<organism evidence="4 6">
    <name type="scientific">Phytophthora rubi</name>
    <dbReference type="NCBI Taxonomy" id="129364"/>
    <lineage>
        <taxon>Eukaryota</taxon>
        <taxon>Sar</taxon>
        <taxon>Stramenopiles</taxon>
        <taxon>Oomycota</taxon>
        <taxon>Peronosporomycetes</taxon>
        <taxon>Peronosporales</taxon>
        <taxon>Peronosporaceae</taxon>
        <taxon>Phytophthora</taxon>
    </lineage>
</organism>
<accession>A0A6A4FQ75</accession>
<dbReference type="Proteomes" id="UP000429607">
    <property type="component" value="Unassembled WGS sequence"/>
</dbReference>
<keyword evidence="6" id="KW-1185">Reference proteome</keyword>
<protein>
    <submittedName>
        <fullName evidence="4">Uncharacterized protein</fullName>
    </submittedName>
</protein>
<dbReference type="EMBL" id="QXFV01000403">
    <property type="protein sequence ID" value="KAE9038619.1"/>
    <property type="molecule type" value="Genomic_DNA"/>
</dbReference>
<sequence>MSPVYAKIKSSIGSTATITFNNEDDDSETTLRLLRATVLTRKVDSSDAEGAKLGTWLSQAVCVKYEGHYSYGQVTGYSDTGLVIYTMLGPIEARRADICDTVYPVVVLLMKCREFPEARWIYEQLERIHETLIDRLSAPVKTNTPPEHMSIAQLVQGVLPEVSPSFDRICYWINARTGKHARLSVQHVVSYVYYVDGAKRAPISMEGSFGSSFCDIDVQPVPTQPQASISRIGRHTAAPATRSSFFDVLEVDDGNETAADEAALARGILVGDNENPNSASTDPRNRLDHPRRDAPSLSTNPPYGVPPVSSSRPADSAQMHEETSDETEIRDLIRTHKPHLLTYHRGTRRTSSGTTKLTATNDEDGPPAKWGKFSFTPSVEQRRVHDAITSDAHRGKPSSEFVESLVSSSELWAYPGVATRTYDIEFGSRGLSFLHFAPVYSMLRLRRQRERFINMSCFSVSAKFMPAPDPSTWEEVLSGANGFQQYCFARCDSATQLLATMLYNFVAELKGCNFWPQSMLLTLVLWIDTKLEKYRIAVVRDIEDTTSTRHLISANFTSNNVELHGLLLVEQRKQVEAMSRPSGGQASTSSYQSRPPRNQRHGSNLSRNGSDDTHPPLPQQDGKDVCLKFLSKRGCPSKDPSVCIFQSRAHFYPAAISDQLRNFIRRRFGGVNSKYTNS</sequence>
<dbReference type="AlphaFoldDB" id="A0A6A4FQ75"/>
<evidence type="ECO:0000313" key="7">
    <source>
        <dbReference type="Proteomes" id="UP000435112"/>
    </source>
</evidence>
<dbReference type="OrthoDB" id="127047at2759"/>
<feature type="region of interest" description="Disordered" evidence="1">
    <location>
        <begin position="577"/>
        <end position="622"/>
    </location>
</feature>
<dbReference type="EMBL" id="QXFT01000437">
    <property type="protein sequence ID" value="KAE9343990.1"/>
    <property type="molecule type" value="Genomic_DNA"/>
</dbReference>
<dbReference type="Proteomes" id="UP000435112">
    <property type="component" value="Unassembled WGS sequence"/>
</dbReference>
<gene>
    <name evidence="3" type="ORF">PR001_g7883</name>
    <name evidence="2" type="ORF">PR002_g13759</name>
    <name evidence="4" type="ORF">PR003_g8695</name>
</gene>
<evidence type="ECO:0000313" key="3">
    <source>
        <dbReference type="EMBL" id="KAE9038619.1"/>
    </source>
</evidence>
<evidence type="ECO:0000256" key="1">
    <source>
        <dbReference type="SAM" id="MobiDB-lite"/>
    </source>
</evidence>
<evidence type="ECO:0000313" key="5">
    <source>
        <dbReference type="Proteomes" id="UP000429607"/>
    </source>
</evidence>
<dbReference type="EMBL" id="QXFU01000925">
    <property type="protein sequence ID" value="KAE9016064.1"/>
    <property type="molecule type" value="Genomic_DNA"/>
</dbReference>
<name>A0A6A4FQ75_9STRA</name>
<feature type="compositionally biased region" description="Basic and acidic residues" evidence="1">
    <location>
        <begin position="283"/>
        <end position="294"/>
    </location>
</feature>
<feature type="compositionally biased region" description="Polar residues" evidence="1">
    <location>
        <begin position="582"/>
        <end position="608"/>
    </location>
</feature>
<comment type="caution">
    <text evidence="4">The sequence shown here is derived from an EMBL/GenBank/DDBJ whole genome shotgun (WGS) entry which is preliminary data.</text>
</comment>
<dbReference type="Proteomes" id="UP000434957">
    <property type="component" value="Unassembled WGS sequence"/>
</dbReference>
<evidence type="ECO:0000313" key="6">
    <source>
        <dbReference type="Proteomes" id="UP000434957"/>
    </source>
</evidence>
<feature type="region of interest" description="Disordered" evidence="1">
    <location>
        <begin position="267"/>
        <end position="370"/>
    </location>
</feature>
<feature type="compositionally biased region" description="Basic and acidic residues" evidence="1">
    <location>
        <begin position="318"/>
        <end position="334"/>
    </location>
</feature>
<reference evidence="4 6" key="1">
    <citation type="submission" date="2018-08" db="EMBL/GenBank/DDBJ databases">
        <title>Genomic investigation of the strawberry pathogen Phytophthora fragariae indicates pathogenicity is determined by transcriptional variation in three key races.</title>
        <authorList>
            <person name="Adams T.M."/>
            <person name="Armitage A.D."/>
            <person name="Sobczyk M.K."/>
            <person name="Bates H.J."/>
            <person name="Dunwell J.M."/>
            <person name="Nellist C.F."/>
            <person name="Harrison R.J."/>
        </authorList>
    </citation>
    <scope>NUCLEOTIDE SEQUENCE [LARGE SCALE GENOMIC DNA]</scope>
    <source>
        <strain evidence="3 5">SCRP249</strain>
        <strain evidence="2 7">SCRP324</strain>
        <strain evidence="4 6">SCRP333</strain>
    </source>
</reference>
<evidence type="ECO:0000313" key="2">
    <source>
        <dbReference type="EMBL" id="KAE9016064.1"/>
    </source>
</evidence>
<proteinExistence type="predicted"/>
<evidence type="ECO:0000313" key="4">
    <source>
        <dbReference type="EMBL" id="KAE9343990.1"/>
    </source>
</evidence>